<organism evidence="4 5">
    <name type="scientific">Galemys pyrenaicus</name>
    <name type="common">Iberian desman</name>
    <name type="synonym">Pyrenean desman</name>
    <dbReference type="NCBI Taxonomy" id="202257"/>
    <lineage>
        <taxon>Eukaryota</taxon>
        <taxon>Metazoa</taxon>
        <taxon>Chordata</taxon>
        <taxon>Craniata</taxon>
        <taxon>Vertebrata</taxon>
        <taxon>Euteleostomi</taxon>
        <taxon>Mammalia</taxon>
        <taxon>Eutheria</taxon>
        <taxon>Laurasiatheria</taxon>
        <taxon>Eulipotyphla</taxon>
        <taxon>Talpidae</taxon>
        <taxon>Galemys</taxon>
    </lineage>
</organism>
<gene>
    <name evidence="4" type="ORF">J0S82_017426</name>
</gene>
<keyword evidence="5" id="KW-1185">Reference proteome</keyword>
<dbReference type="AlphaFoldDB" id="A0A8J5ZXN4"/>
<dbReference type="GO" id="GO:0016791">
    <property type="term" value="F:phosphatase activity"/>
    <property type="evidence" value="ECO:0007669"/>
    <property type="project" value="UniProtKB-ARBA"/>
</dbReference>
<dbReference type="InterPro" id="IPR057023">
    <property type="entry name" value="PTP-SAK"/>
</dbReference>
<dbReference type="Pfam" id="PF22784">
    <property type="entry name" value="PTP-SAK"/>
    <property type="match status" value="2"/>
</dbReference>
<dbReference type="SUPFAM" id="SSF52799">
    <property type="entry name" value="(Phosphotyrosine protein) phosphatases II"/>
    <property type="match status" value="1"/>
</dbReference>
<accession>A0A8J5ZXN4</accession>
<dbReference type="Proteomes" id="UP000700334">
    <property type="component" value="Unassembled WGS sequence"/>
</dbReference>
<evidence type="ECO:0000256" key="2">
    <source>
        <dbReference type="SAM" id="MobiDB-lite"/>
    </source>
</evidence>
<name>A0A8J5ZXN4_GALPY</name>
<dbReference type="FunFam" id="3.90.190.10:FF:000157">
    <property type="entry name" value="Protein-tyrosine phosphatase"/>
    <property type="match status" value="1"/>
</dbReference>
<dbReference type="CDD" id="cd14504">
    <property type="entry name" value="DUSP23"/>
    <property type="match status" value="1"/>
</dbReference>
<feature type="domain" description="Tyrosine specific protein phosphatases" evidence="3">
    <location>
        <begin position="360"/>
        <end position="409"/>
    </location>
</feature>
<reference evidence="4" key="1">
    <citation type="journal article" date="2021" name="Evol. Appl.">
        <title>The genome of the Pyrenean desman and the effects of bottlenecks and inbreeding on the genomic landscape of an endangered species.</title>
        <authorList>
            <person name="Escoda L."/>
            <person name="Castresana J."/>
        </authorList>
    </citation>
    <scope>NUCLEOTIDE SEQUENCE</scope>
    <source>
        <strain evidence="4">IBE-C5619</strain>
    </source>
</reference>
<evidence type="ECO:0000259" key="3">
    <source>
        <dbReference type="PROSITE" id="PS50056"/>
    </source>
</evidence>
<dbReference type="OrthoDB" id="432447at2759"/>
<feature type="region of interest" description="Disordered" evidence="2">
    <location>
        <begin position="316"/>
        <end position="337"/>
    </location>
</feature>
<dbReference type="InterPro" id="IPR016130">
    <property type="entry name" value="Tyr_Pase_AS"/>
</dbReference>
<proteinExistence type="predicted"/>
<dbReference type="EMBL" id="JAGFMF010011925">
    <property type="protein sequence ID" value="KAG8509908.1"/>
    <property type="molecule type" value="Genomic_DNA"/>
</dbReference>
<evidence type="ECO:0000256" key="1">
    <source>
        <dbReference type="ARBA" id="ARBA00022801"/>
    </source>
</evidence>
<dbReference type="PANTHER" id="PTHR23339">
    <property type="entry name" value="TYROSINE SPECIFIC PROTEIN PHOSPHATASE AND DUAL SPECIFICITY PROTEIN PHOSPHATASE"/>
    <property type="match status" value="1"/>
</dbReference>
<comment type="caution">
    <text evidence="4">The sequence shown here is derived from an EMBL/GenBank/DDBJ whole genome shotgun (WGS) entry which is preliminary data.</text>
</comment>
<protein>
    <submittedName>
        <fullName evidence="4">Dual specificity protein phosphatase 23</fullName>
    </submittedName>
</protein>
<dbReference type="SMART" id="SM00404">
    <property type="entry name" value="PTPc_motif"/>
    <property type="match status" value="1"/>
</dbReference>
<dbReference type="InterPro" id="IPR003595">
    <property type="entry name" value="Tyr_Pase_cat"/>
</dbReference>
<sequence>MFRSNHNQREPRQRGCEVSAELSTCSCATVQWWTSLSFLARPGSHEGFGSPLGSHPSVLRTRSHVFCALLGSFSPYGTYNYAHRPESPPLGRVLAIMALLPHPSGPWQRILPGRGAVGMHLCPQPCLANISQHQTGHLEEPKVPPWCPDSVSVLQVTVEQKSGDLPGRLGAERAECTGRPVAPVLCSSAMGAQPPNFSWVIPGRLAGLALPRLPEHYQFLREHSVRHLVSLTERKPPYSDSCPDLVLHHLRIPDFCPPSPEQIDRFVQMVDEASARGEVRNGSGEQAVGLEEGCDEAQPAGAVTGVWLTQLTGRAKRVGGQSPGPDPEAAAVGRRKWPKSGTGVYGEGTAPPLSLPFQAVGVHCALGLGRTGTMLACYLVKDRGLAAGDAIAEIRRLRPGSIETYDQEKAVFQFYQRTK</sequence>
<dbReference type="InterPro" id="IPR050561">
    <property type="entry name" value="PTP"/>
</dbReference>
<dbReference type="PROSITE" id="PS00383">
    <property type="entry name" value="TYR_PHOSPHATASE_1"/>
    <property type="match status" value="1"/>
</dbReference>
<dbReference type="Gene3D" id="3.90.190.10">
    <property type="entry name" value="Protein tyrosine phosphatase superfamily"/>
    <property type="match status" value="1"/>
</dbReference>
<evidence type="ECO:0000313" key="4">
    <source>
        <dbReference type="EMBL" id="KAG8509908.1"/>
    </source>
</evidence>
<dbReference type="PROSITE" id="PS50056">
    <property type="entry name" value="TYR_PHOSPHATASE_2"/>
    <property type="match status" value="1"/>
</dbReference>
<evidence type="ECO:0000313" key="5">
    <source>
        <dbReference type="Proteomes" id="UP000700334"/>
    </source>
</evidence>
<dbReference type="InterPro" id="IPR029021">
    <property type="entry name" value="Prot-tyrosine_phosphatase-like"/>
</dbReference>
<dbReference type="InterPro" id="IPR000387">
    <property type="entry name" value="Tyr_Pase_dom"/>
</dbReference>
<keyword evidence="1" id="KW-0378">Hydrolase</keyword>